<organism evidence="1 2">
    <name type="scientific">Araneus ventricosus</name>
    <name type="common">Orbweaver spider</name>
    <name type="synonym">Epeira ventricosa</name>
    <dbReference type="NCBI Taxonomy" id="182803"/>
    <lineage>
        <taxon>Eukaryota</taxon>
        <taxon>Metazoa</taxon>
        <taxon>Ecdysozoa</taxon>
        <taxon>Arthropoda</taxon>
        <taxon>Chelicerata</taxon>
        <taxon>Arachnida</taxon>
        <taxon>Araneae</taxon>
        <taxon>Araneomorphae</taxon>
        <taxon>Entelegynae</taxon>
        <taxon>Araneoidea</taxon>
        <taxon>Araneidae</taxon>
        <taxon>Araneus</taxon>
    </lineage>
</organism>
<dbReference type="AlphaFoldDB" id="A0A4Y2BNF0"/>
<dbReference type="Proteomes" id="UP000499080">
    <property type="component" value="Unassembled WGS sequence"/>
</dbReference>
<evidence type="ECO:0000313" key="2">
    <source>
        <dbReference type="Proteomes" id="UP000499080"/>
    </source>
</evidence>
<accession>A0A4Y2BNF0</accession>
<sequence length="98" mass="11014">MRISMESAQKWTPPIPSVHSFKRVLQNAAPVPDAITATEPVGWTKYVLHLVDCMTFAYVTFPYNSLRRNKSSVGHPIRGVSVGLLEFYLLASMFGERT</sequence>
<comment type="caution">
    <text evidence="1">The sequence shown here is derived from an EMBL/GenBank/DDBJ whole genome shotgun (WGS) entry which is preliminary data.</text>
</comment>
<proteinExistence type="predicted"/>
<name>A0A4Y2BNF0_ARAVE</name>
<protein>
    <submittedName>
        <fullName evidence="1">Uncharacterized protein</fullName>
    </submittedName>
</protein>
<keyword evidence="2" id="KW-1185">Reference proteome</keyword>
<reference evidence="1 2" key="1">
    <citation type="journal article" date="2019" name="Sci. Rep.">
        <title>Orb-weaving spider Araneus ventricosus genome elucidates the spidroin gene catalogue.</title>
        <authorList>
            <person name="Kono N."/>
            <person name="Nakamura H."/>
            <person name="Ohtoshi R."/>
            <person name="Moran D.A.P."/>
            <person name="Shinohara A."/>
            <person name="Yoshida Y."/>
            <person name="Fujiwara M."/>
            <person name="Mori M."/>
            <person name="Tomita M."/>
            <person name="Arakawa K."/>
        </authorList>
    </citation>
    <scope>NUCLEOTIDE SEQUENCE [LARGE SCALE GENOMIC DNA]</scope>
</reference>
<evidence type="ECO:0000313" key="1">
    <source>
        <dbReference type="EMBL" id="GBL93761.1"/>
    </source>
</evidence>
<gene>
    <name evidence="1" type="ORF">AVEN_73900_1</name>
</gene>
<dbReference type="EMBL" id="BGPR01084020">
    <property type="protein sequence ID" value="GBL93761.1"/>
    <property type="molecule type" value="Genomic_DNA"/>
</dbReference>